<reference evidence="3" key="1">
    <citation type="submission" date="2018-12" db="EMBL/GenBank/DDBJ databases">
        <title>Complete genome sequence of an uncultured bacterium of the candidate phylum Bipolaricaulota.</title>
        <authorList>
            <person name="Kadnikov V.V."/>
            <person name="Mardanov A.V."/>
            <person name="Beletsky A.V."/>
            <person name="Frank Y.A."/>
            <person name="Karnachuk O.V."/>
            <person name="Ravin N.V."/>
        </authorList>
    </citation>
    <scope>NUCLEOTIDE SEQUENCE [LARGE SCALE GENOMIC DNA]</scope>
</reference>
<dbReference type="AlphaFoldDB" id="A0A410FTX5"/>
<name>A0A410FTX5_BIPS1</name>
<evidence type="ECO:0000256" key="1">
    <source>
        <dbReference type="SAM" id="MobiDB-lite"/>
    </source>
</evidence>
<evidence type="ECO:0008006" key="4">
    <source>
        <dbReference type="Google" id="ProtNLM"/>
    </source>
</evidence>
<organism evidence="2 3">
    <name type="scientific">Bipolaricaulis sibiricus</name>
    <dbReference type="NCBI Taxonomy" id="2501609"/>
    <lineage>
        <taxon>Bacteria</taxon>
        <taxon>Candidatus Bipolaricaulota</taxon>
        <taxon>Candidatus Bipolaricaulia</taxon>
        <taxon>Candidatus Bipolaricaulales</taxon>
        <taxon>Candidatus Bipolaricaulaceae</taxon>
        <taxon>Candidatus Bipolaricaulis</taxon>
    </lineage>
</organism>
<dbReference type="Proteomes" id="UP000287233">
    <property type="component" value="Chromosome"/>
</dbReference>
<evidence type="ECO:0000313" key="2">
    <source>
        <dbReference type="EMBL" id="QAA76506.1"/>
    </source>
</evidence>
<gene>
    <name evidence="2" type="ORF">BIP78_0740</name>
</gene>
<dbReference type="InterPro" id="IPR014958">
    <property type="entry name" value="DGC"/>
</dbReference>
<dbReference type="Pfam" id="PF08859">
    <property type="entry name" value="DGC"/>
    <property type="match status" value="1"/>
</dbReference>
<accession>A0A410FTX5</accession>
<dbReference type="KEGG" id="bih:BIP78_0740"/>
<dbReference type="EMBL" id="CP034928">
    <property type="protein sequence ID" value="QAA76506.1"/>
    <property type="molecule type" value="Genomic_DNA"/>
</dbReference>
<proteinExistence type="predicted"/>
<protein>
    <recommendedName>
        <fullName evidence="4">Zinc-binding protein</fullName>
    </recommendedName>
</protein>
<feature type="region of interest" description="Disordered" evidence="1">
    <location>
        <begin position="99"/>
        <end position="118"/>
    </location>
</feature>
<sequence length="136" mass="14135">MSGCWGLQNEGSARTRALLACFGGMASVGTLTGLAALEVVTAGEGTVFCLASLANGDPMVQQRPREAERVAAVDGCPLACARRIAERAGFPPPAALVLTHDPGIKKGPPPALTEEDRERAVEAIRNALRGRDRAGE</sequence>
<evidence type="ECO:0000313" key="3">
    <source>
        <dbReference type="Proteomes" id="UP000287233"/>
    </source>
</evidence>